<dbReference type="GeneID" id="87616737"/>
<feature type="domain" description="DinB-like" evidence="1">
    <location>
        <begin position="29"/>
        <end position="162"/>
    </location>
</feature>
<gene>
    <name evidence="2" type="ORF">EM808_15235</name>
</gene>
<dbReference type="InterPro" id="IPR024775">
    <property type="entry name" value="DinB-like"/>
</dbReference>
<dbReference type="Pfam" id="PF12867">
    <property type="entry name" value="DinB_2"/>
    <property type="match status" value="1"/>
</dbReference>
<accession>A0A3S2UW75</accession>
<keyword evidence="3" id="KW-1185">Reference proteome</keyword>
<proteinExistence type="predicted"/>
<dbReference type="EMBL" id="RZTZ01000005">
    <property type="protein sequence ID" value="RVT61596.1"/>
    <property type="molecule type" value="Genomic_DNA"/>
</dbReference>
<comment type="caution">
    <text evidence="2">The sequence shown here is derived from an EMBL/GenBank/DDBJ whole genome shotgun (WGS) entry which is preliminary data.</text>
</comment>
<protein>
    <submittedName>
        <fullName evidence="2">DinB family protein</fullName>
    </submittedName>
</protein>
<evidence type="ECO:0000259" key="1">
    <source>
        <dbReference type="Pfam" id="PF12867"/>
    </source>
</evidence>
<evidence type="ECO:0000313" key="3">
    <source>
        <dbReference type="Proteomes" id="UP000288024"/>
    </source>
</evidence>
<dbReference type="RefSeq" id="WP_127739053.1">
    <property type="nucleotide sequence ID" value="NZ_CP196002.1"/>
</dbReference>
<evidence type="ECO:0000313" key="2">
    <source>
        <dbReference type="EMBL" id="RVT61596.1"/>
    </source>
</evidence>
<name>A0A3S2UW75_9BACI</name>
<dbReference type="InterPro" id="IPR034660">
    <property type="entry name" value="DinB/YfiT-like"/>
</dbReference>
<dbReference type="SUPFAM" id="SSF109854">
    <property type="entry name" value="DinB/YfiT-like putative metalloenzymes"/>
    <property type="match status" value="1"/>
</dbReference>
<sequence length="171" mass="19423">MKPAITEYPEHYRNYVNLVPEGDIIQIIESQLEDTKSLLAGITKEQADFRYAEGKWSVLEVVGHVMDTERIMNYRILRMARGDQTPLSGYDDERYVEASFFSSRTIADLLAEWTIVRAATVALLKGLPKDAWTRTGFANNGEFTVNSIAYIIAGHERHHAGLLKSRYLLEA</sequence>
<reference evidence="2 3" key="1">
    <citation type="submission" date="2019-01" db="EMBL/GenBank/DDBJ databases">
        <title>Bacillus sp. M5HDSG1-1, whole genome shotgun sequence.</title>
        <authorList>
            <person name="Tuo L."/>
        </authorList>
    </citation>
    <scope>NUCLEOTIDE SEQUENCE [LARGE SCALE GENOMIC DNA]</scope>
    <source>
        <strain evidence="2 3">M5HDSG1-1</strain>
    </source>
</reference>
<organism evidence="2 3">
    <name type="scientific">Niallia taxi</name>
    <dbReference type="NCBI Taxonomy" id="2499688"/>
    <lineage>
        <taxon>Bacteria</taxon>
        <taxon>Bacillati</taxon>
        <taxon>Bacillota</taxon>
        <taxon>Bacilli</taxon>
        <taxon>Bacillales</taxon>
        <taxon>Bacillaceae</taxon>
        <taxon>Niallia</taxon>
    </lineage>
</organism>
<dbReference type="Proteomes" id="UP000288024">
    <property type="component" value="Unassembled WGS sequence"/>
</dbReference>
<dbReference type="AlphaFoldDB" id="A0A3S2UW75"/>
<dbReference type="Gene3D" id="1.20.120.450">
    <property type="entry name" value="dinb family like domain"/>
    <property type="match status" value="1"/>
</dbReference>